<dbReference type="InterPro" id="IPR011013">
    <property type="entry name" value="Gal_mutarotase_sf_dom"/>
</dbReference>
<dbReference type="Pfam" id="PF01074">
    <property type="entry name" value="Glyco_hydro_38N"/>
    <property type="match status" value="1"/>
</dbReference>
<dbReference type="InterPro" id="IPR011330">
    <property type="entry name" value="Glyco_hydro/deAcase_b/a-brl"/>
</dbReference>
<reference evidence="2" key="1">
    <citation type="journal article" date="2014" name="Int. J. Syst. Evol. Microbiol.">
        <title>Complete genome sequence of Corynebacterium casei LMG S-19264T (=DSM 44701T), isolated from a smear-ripened cheese.</title>
        <authorList>
            <consortium name="US DOE Joint Genome Institute (JGI-PGF)"/>
            <person name="Walter F."/>
            <person name="Albersmeier A."/>
            <person name="Kalinowski J."/>
            <person name="Ruckert C."/>
        </authorList>
    </citation>
    <scope>NUCLEOTIDE SEQUENCE</scope>
    <source>
        <strain evidence="2">CCM 8433</strain>
    </source>
</reference>
<dbReference type="GO" id="GO:0006013">
    <property type="term" value="P:mannose metabolic process"/>
    <property type="evidence" value="ECO:0007669"/>
    <property type="project" value="InterPro"/>
</dbReference>
<name>A0A917JH20_9ENTE</name>
<gene>
    <name evidence="2" type="ORF">GCM10011482_13390</name>
</gene>
<evidence type="ECO:0000313" key="3">
    <source>
        <dbReference type="Proteomes" id="UP000622610"/>
    </source>
</evidence>
<dbReference type="SUPFAM" id="SSF88713">
    <property type="entry name" value="Glycoside hydrolase/deacetylase"/>
    <property type="match status" value="1"/>
</dbReference>
<comment type="caution">
    <text evidence="2">The sequence shown here is derived from an EMBL/GenBank/DDBJ whole genome shotgun (WGS) entry which is preliminary data.</text>
</comment>
<dbReference type="Proteomes" id="UP000622610">
    <property type="component" value="Unassembled WGS sequence"/>
</dbReference>
<proteinExistence type="predicted"/>
<keyword evidence="3" id="KW-1185">Reference proteome</keyword>
<sequence>MTKTIYLINHSHTDIGYTDVQEIITEYHVDYIRQAMEIIANELANHESCDYIWTCENYWQVDLFLNEAEPTEIAVFEEYIAAGYIDFGKNYLNMTELVDSKMYEKYLKEGDDYSKKFNRQLNSAMTADINGYSWSYSDSLLENGIDNLFSCIHGHHGMYPLFKNQLPFWWESPKGEKLLVWSGEHYHFGNELGIVPNAQTSYQIKDEYMFDSATEQFEIATKRIFRYIEDLTSRGYTYDFLPLMISGFMSDNAGPSEQLLGFINRWNETFGDQVTLKMSGLNEFFDVLRKEDLSTLPTYAGDWNDWWADGVGSTPAATKIYKAAIRKYRLLQELTDGVTDHFSTKEQELLKNAEKNLLMYAEHTWGYSSSVSEPWNTLVNELDYRKVAYATNGSQQITKVLNKELVKNHGRAYPKAHRKQKYKIINPYNDVVQSDSTLLIEYWENIEGRSVSNGLFPFIEVYDVDTNEVYPCQIDTTARAFEITINVKLNPKEVKTLSVRLTDEPKMTRNYTSFVQGAERVLDIVFEGKPNDYFIETEHFTVELSNRTGIKDIILKSNNQSILKEDYDVPAFLGVYEKTEIRTSPYEERRRMGRNRKGKHADRSISKIRDVYVKERGEIFTTVVIEGQLEGTQMYAIYLKIYNALPKIEASIRIQKNNEWAPENLYVSLPFSIGEELFVKKSGNVMRPKVDQLPGTNTEFYLLDTGNMYLDETNKRGLGVCMHDTPLITLGDLENHPIELFRPSDKSNNENVYSWVMNNFWETNFKVDLSGFYEFKYTLFVAEDISNIQELDKKMDQTNQGIITIPI</sequence>
<dbReference type="AlphaFoldDB" id="A0A917JH20"/>
<dbReference type="RefSeq" id="WP_188367525.1">
    <property type="nucleotide sequence ID" value="NZ_BMDT01000005.1"/>
</dbReference>
<reference evidence="2" key="2">
    <citation type="submission" date="2020-09" db="EMBL/GenBank/DDBJ databases">
        <authorList>
            <person name="Sun Q."/>
            <person name="Sedlacek I."/>
        </authorList>
    </citation>
    <scope>NUCLEOTIDE SEQUENCE</scope>
    <source>
        <strain evidence="2">CCM 8433</strain>
    </source>
</reference>
<dbReference type="InterPro" id="IPR000602">
    <property type="entry name" value="Glyco_hydro_38_N"/>
</dbReference>
<dbReference type="SUPFAM" id="SSF74650">
    <property type="entry name" value="Galactose mutarotase-like"/>
    <property type="match status" value="1"/>
</dbReference>
<dbReference type="CDD" id="cd10791">
    <property type="entry name" value="GH38N_AMII_like_1"/>
    <property type="match status" value="1"/>
</dbReference>
<organism evidence="2 3">
    <name type="scientific">Enterococcus alcedinis</name>
    <dbReference type="NCBI Taxonomy" id="1274384"/>
    <lineage>
        <taxon>Bacteria</taxon>
        <taxon>Bacillati</taxon>
        <taxon>Bacillota</taxon>
        <taxon>Bacilli</taxon>
        <taxon>Lactobacillales</taxon>
        <taxon>Enterococcaceae</taxon>
        <taxon>Enterococcus</taxon>
    </lineage>
</organism>
<dbReference type="Gene3D" id="3.20.110.10">
    <property type="entry name" value="Glycoside hydrolase 38, N terminal domain"/>
    <property type="match status" value="1"/>
</dbReference>
<dbReference type="GO" id="GO:0004559">
    <property type="term" value="F:alpha-mannosidase activity"/>
    <property type="evidence" value="ECO:0007669"/>
    <property type="project" value="InterPro"/>
</dbReference>
<dbReference type="EMBL" id="BMDT01000005">
    <property type="protein sequence ID" value="GGI65685.1"/>
    <property type="molecule type" value="Genomic_DNA"/>
</dbReference>
<feature type="domain" description="Glycoside hydrolase family 38 N-terminal" evidence="1">
    <location>
        <begin position="4"/>
        <end position="300"/>
    </location>
</feature>
<dbReference type="InterPro" id="IPR027291">
    <property type="entry name" value="Glyco_hydro_38_N_sf"/>
</dbReference>
<protein>
    <recommendedName>
        <fullName evidence="1">Glycoside hydrolase family 38 N-terminal domain-containing protein</fullName>
    </recommendedName>
</protein>
<accession>A0A917JH20</accession>
<dbReference type="GO" id="GO:0030246">
    <property type="term" value="F:carbohydrate binding"/>
    <property type="evidence" value="ECO:0007669"/>
    <property type="project" value="InterPro"/>
</dbReference>
<evidence type="ECO:0000313" key="2">
    <source>
        <dbReference type="EMBL" id="GGI65685.1"/>
    </source>
</evidence>
<evidence type="ECO:0000259" key="1">
    <source>
        <dbReference type="Pfam" id="PF01074"/>
    </source>
</evidence>